<evidence type="ECO:0000256" key="7">
    <source>
        <dbReference type="ARBA" id="ARBA00022989"/>
    </source>
</evidence>
<dbReference type="AlphaFoldDB" id="A0A5C3R3G5"/>
<feature type="chain" id="PRO_5022788865" description="Karyogamy protein 5" evidence="12">
    <location>
        <begin position="20"/>
        <end position="393"/>
    </location>
</feature>
<evidence type="ECO:0000313" key="13">
    <source>
        <dbReference type="EMBL" id="TFL07269.1"/>
    </source>
</evidence>
<keyword evidence="6 11" id="KW-0256">Endoplasmic reticulum</keyword>
<dbReference type="PANTHER" id="PTHR28012">
    <property type="entry name" value="NUCLEAR FUSION PROTEIN KAR5"/>
    <property type="match status" value="1"/>
</dbReference>
<keyword evidence="8" id="KW-0472">Membrane</keyword>
<protein>
    <recommendedName>
        <fullName evidence="15">Karyogamy protein 5</fullName>
    </recommendedName>
</protein>
<gene>
    <name evidence="13" type="ORF">BDV98DRAFT_16033</name>
</gene>
<evidence type="ECO:0000256" key="9">
    <source>
        <dbReference type="ARBA" id="ARBA00023180"/>
    </source>
</evidence>
<evidence type="ECO:0000313" key="14">
    <source>
        <dbReference type="Proteomes" id="UP000305067"/>
    </source>
</evidence>
<dbReference type="InterPro" id="IPR007292">
    <property type="entry name" value="Nuclear_fusion_Kar5"/>
</dbReference>
<keyword evidence="3 11" id="KW-0415">Karyogamy</keyword>
<keyword evidence="10 11" id="KW-0539">Nucleus</keyword>
<keyword evidence="5 11" id="KW-0732">Signal</keyword>
<comment type="similarity">
    <text evidence="2 11">Belongs to the KAR5 family.</text>
</comment>
<evidence type="ECO:0000256" key="3">
    <source>
        <dbReference type="ARBA" id="ARBA00022459"/>
    </source>
</evidence>
<evidence type="ECO:0000256" key="8">
    <source>
        <dbReference type="ARBA" id="ARBA00023136"/>
    </source>
</evidence>
<keyword evidence="14" id="KW-1185">Reference proteome</keyword>
<reference evidence="13 14" key="1">
    <citation type="journal article" date="2019" name="Nat. Ecol. Evol.">
        <title>Megaphylogeny resolves global patterns of mushroom evolution.</title>
        <authorList>
            <person name="Varga T."/>
            <person name="Krizsan K."/>
            <person name="Foldi C."/>
            <person name="Dima B."/>
            <person name="Sanchez-Garcia M."/>
            <person name="Sanchez-Ramirez S."/>
            <person name="Szollosi G.J."/>
            <person name="Szarkandi J.G."/>
            <person name="Papp V."/>
            <person name="Albert L."/>
            <person name="Andreopoulos W."/>
            <person name="Angelini C."/>
            <person name="Antonin V."/>
            <person name="Barry K.W."/>
            <person name="Bougher N.L."/>
            <person name="Buchanan P."/>
            <person name="Buyck B."/>
            <person name="Bense V."/>
            <person name="Catcheside P."/>
            <person name="Chovatia M."/>
            <person name="Cooper J."/>
            <person name="Damon W."/>
            <person name="Desjardin D."/>
            <person name="Finy P."/>
            <person name="Geml J."/>
            <person name="Haridas S."/>
            <person name="Hughes K."/>
            <person name="Justo A."/>
            <person name="Karasinski D."/>
            <person name="Kautmanova I."/>
            <person name="Kiss B."/>
            <person name="Kocsube S."/>
            <person name="Kotiranta H."/>
            <person name="LaButti K.M."/>
            <person name="Lechner B.E."/>
            <person name="Liimatainen K."/>
            <person name="Lipzen A."/>
            <person name="Lukacs Z."/>
            <person name="Mihaltcheva S."/>
            <person name="Morgado L.N."/>
            <person name="Niskanen T."/>
            <person name="Noordeloos M.E."/>
            <person name="Ohm R.A."/>
            <person name="Ortiz-Santana B."/>
            <person name="Ovrebo C."/>
            <person name="Racz N."/>
            <person name="Riley R."/>
            <person name="Savchenko A."/>
            <person name="Shiryaev A."/>
            <person name="Soop K."/>
            <person name="Spirin V."/>
            <person name="Szebenyi C."/>
            <person name="Tomsovsky M."/>
            <person name="Tulloss R.E."/>
            <person name="Uehling J."/>
            <person name="Grigoriev I.V."/>
            <person name="Vagvolgyi C."/>
            <person name="Papp T."/>
            <person name="Martin F.M."/>
            <person name="Miettinen O."/>
            <person name="Hibbett D.S."/>
            <person name="Nagy L.G."/>
        </authorList>
    </citation>
    <scope>NUCLEOTIDE SEQUENCE [LARGE SCALE GENOMIC DNA]</scope>
    <source>
        <strain evidence="13 14">CBS 309.79</strain>
    </source>
</reference>
<evidence type="ECO:0000256" key="5">
    <source>
        <dbReference type="ARBA" id="ARBA00022729"/>
    </source>
</evidence>
<evidence type="ECO:0000256" key="1">
    <source>
        <dbReference type="ARBA" id="ARBA00003389"/>
    </source>
</evidence>
<dbReference type="Pfam" id="PF04163">
    <property type="entry name" value="Tht1"/>
    <property type="match status" value="1"/>
</dbReference>
<organism evidence="13 14">
    <name type="scientific">Pterulicium gracile</name>
    <dbReference type="NCBI Taxonomy" id="1884261"/>
    <lineage>
        <taxon>Eukaryota</taxon>
        <taxon>Fungi</taxon>
        <taxon>Dikarya</taxon>
        <taxon>Basidiomycota</taxon>
        <taxon>Agaricomycotina</taxon>
        <taxon>Agaricomycetes</taxon>
        <taxon>Agaricomycetidae</taxon>
        <taxon>Agaricales</taxon>
        <taxon>Pleurotineae</taxon>
        <taxon>Pterulaceae</taxon>
        <taxon>Pterulicium</taxon>
    </lineage>
</organism>
<sequence>MHFLHALRFIGIHHAIAFALSHSDVTLPQDHALTSRTNEEYQNTLIAIRDYLDIQPAVSDCMENSQIDYSRLCIDSAMDYQFRDRVAIIMTLCELSTSEYQPAPMECTEAGFSNKKCMNAFMRSPQQWTTYSSHMHNIRNSCYRYQREHDIDIARELYRNATEGQIEFLRASHEQQLAVLQVSDTTYRQVQTMENSLDIFQERISQLEMLLSGDIYVRLEAVIGALEKVAKDAIPSVFRDQMLHLEHFNKEQNAVLMKGAQQVILFLHESIQHSMEAQEQRGVDTANKLNYGLRSALFQLSKDLQTASYSMQREFRQGVTEISSDMVNQQQVMKEQVEQSLVPLEAYTSVLSQVCYPSVCALTRLEWMNTSPAASRTLVLSSSGALDDPGERC</sequence>
<evidence type="ECO:0000256" key="2">
    <source>
        <dbReference type="ARBA" id="ARBA00010473"/>
    </source>
</evidence>
<dbReference type="GO" id="GO:0005789">
    <property type="term" value="C:endoplasmic reticulum membrane"/>
    <property type="evidence" value="ECO:0007669"/>
    <property type="project" value="UniProtKB-SubCell"/>
</dbReference>
<dbReference type="Proteomes" id="UP000305067">
    <property type="component" value="Unassembled WGS sequence"/>
</dbReference>
<keyword evidence="9" id="KW-0325">Glycoprotein</keyword>
<dbReference type="OrthoDB" id="5311848at2759"/>
<evidence type="ECO:0000256" key="11">
    <source>
        <dbReference type="RuleBase" id="RU368082"/>
    </source>
</evidence>
<proteinExistence type="inferred from homology"/>
<comment type="subcellular location">
    <subcellularLocation>
        <location evidence="11">Endoplasmic reticulum membrane</location>
    </subcellularLocation>
    <subcellularLocation>
        <location evidence="11">Nucleus membrane</location>
    </subcellularLocation>
</comment>
<evidence type="ECO:0000256" key="6">
    <source>
        <dbReference type="ARBA" id="ARBA00022824"/>
    </source>
</evidence>
<evidence type="ECO:0008006" key="15">
    <source>
        <dbReference type="Google" id="ProtNLM"/>
    </source>
</evidence>
<dbReference type="GO" id="GO:0048288">
    <property type="term" value="P:nuclear membrane fusion involved in karyogamy"/>
    <property type="evidence" value="ECO:0007669"/>
    <property type="project" value="UniProtKB-UniRule"/>
</dbReference>
<dbReference type="EMBL" id="ML178814">
    <property type="protein sequence ID" value="TFL07269.1"/>
    <property type="molecule type" value="Genomic_DNA"/>
</dbReference>
<evidence type="ECO:0000256" key="10">
    <source>
        <dbReference type="ARBA" id="ARBA00023242"/>
    </source>
</evidence>
<keyword evidence="7" id="KW-1133">Transmembrane helix</keyword>
<evidence type="ECO:0000256" key="4">
    <source>
        <dbReference type="ARBA" id="ARBA00022692"/>
    </source>
</evidence>
<name>A0A5C3R3G5_9AGAR</name>
<dbReference type="PANTHER" id="PTHR28012:SF1">
    <property type="entry name" value="NUCLEAR FUSION PROTEIN KAR5"/>
    <property type="match status" value="1"/>
</dbReference>
<comment type="function">
    <text evidence="1 11">Required for nuclear membrane fusion during karyogamy.</text>
</comment>
<dbReference type="GO" id="GO:0000742">
    <property type="term" value="P:karyogamy involved in conjugation with cellular fusion"/>
    <property type="evidence" value="ECO:0007669"/>
    <property type="project" value="UniProtKB-UniRule"/>
</dbReference>
<dbReference type="GO" id="GO:0031965">
    <property type="term" value="C:nuclear membrane"/>
    <property type="evidence" value="ECO:0007669"/>
    <property type="project" value="UniProtKB-SubCell"/>
</dbReference>
<accession>A0A5C3R3G5</accession>
<feature type="signal peptide" evidence="12">
    <location>
        <begin position="1"/>
        <end position="19"/>
    </location>
</feature>
<evidence type="ECO:0000256" key="12">
    <source>
        <dbReference type="SAM" id="SignalP"/>
    </source>
</evidence>
<keyword evidence="4" id="KW-0812">Transmembrane</keyword>